<accession>A0A5J5BAD0</accession>
<dbReference type="EMBL" id="CM018037">
    <property type="protein sequence ID" value="KAA8539599.1"/>
    <property type="molecule type" value="Genomic_DNA"/>
</dbReference>
<name>A0A5J5BAD0_9ASTE</name>
<reference evidence="1 2" key="1">
    <citation type="submission" date="2019-09" db="EMBL/GenBank/DDBJ databases">
        <title>A chromosome-level genome assembly of the Chinese tupelo Nyssa sinensis.</title>
        <authorList>
            <person name="Yang X."/>
            <person name="Kang M."/>
            <person name="Yang Y."/>
            <person name="Xiong H."/>
            <person name="Wang M."/>
            <person name="Zhang Z."/>
            <person name="Wang Z."/>
            <person name="Wu H."/>
            <person name="Ma T."/>
            <person name="Liu J."/>
            <person name="Xi Z."/>
        </authorList>
    </citation>
    <scope>NUCLEOTIDE SEQUENCE [LARGE SCALE GENOMIC DNA]</scope>
    <source>
        <strain evidence="1">J267</strain>
        <tissue evidence="1">Leaf</tissue>
    </source>
</reference>
<dbReference type="Proteomes" id="UP000325577">
    <property type="component" value="Linkage Group LG14"/>
</dbReference>
<sequence>MLVHTLEKSADSSNLRNGWISTWHHGVLKFKKIWIKGDTETGMCSPAHWRKCRDFQSWRAATLLGCRIFQSWGAIAPPGYWILTPLGYRILTPPDCRILTHLGSRNFQNWKAMAPFGCGILASLDSWIFQNWEAMSSLNSTMAVF</sequence>
<gene>
    <name evidence="1" type="ORF">F0562_026291</name>
</gene>
<protein>
    <submittedName>
        <fullName evidence="1">Uncharacterized protein</fullName>
    </submittedName>
</protein>
<evidence type="ECO:0000313" key="1">
    <source>
        <dbReference type="EMBL" id="KAA8539599.1"/>
    </source>
</evidence>
<dbReference type="AlphaFoldDB" id="A0A5J5BAD0"/>
<organism evidence="1 2">
    <name type="scientific">Nyssa sinensis</name>
    <dbReference type="NCBI Taxonomy" id="561372"/>
    <lineage>
        <taxon>Eukaryota</taxon>
        <taxon>Viridiplantae</taxon>
        <taxon>Streptophyta</taxon>
        <taxon>Embryophyta</taxon>
        <taxon>Tracheophyta</taxon>
        <taxon>Spermatophyta</taxon>
        <taxon>Magnoliopsida</taxon>
        <taxon>eudicotyledons</taxon>
        <taxon>Gunneridae</taxon>
        <taxon>Pentapetalae</taxon>
        <taxon>asterids</taxon>
        <taxon>Cornales</taxon>
        <taxon>Nyssaceae</taxon>
        <taxon>Nyssa</taxon>
    </lineage>
</organism>
<evidence type="ECO:0000313" key="2">
    <source>
        <dbReference type="Proteomes" id="UP000325577"/>
    </source>
</evidence>
<proteinExistence type="predicted"/>
<keyword evidence="2" id="KW-1185">Reference proteome</keyword>